<reference evidence="6 8" key="1">
    <citation type="submission" date="2019-07" db="EMBL/GenBank/DDBJ databases">
        <title>Genomes of sea-ice associated Colwellia species.</title>
        <authorList>
            <person name="Bowman J.P."/>
        </authorList>
    </citation>
    <scope>NUCLEOTIDE SEQUENCE [LARGE SCALE GENOMIC DNA]</scope>
    <source>
        <strain evidence="5 7">ACAM 607</strain>
        <strain evidence="6 8">IC036</strain>
    </source>
</reference>
<evidence type="ECO:0000256" key="2">
    <source>
        <dbReference type="ARBA" id="ARBA00022631"/>
    </source>
</evidence>
<evidence type="ECO:0000313" key="6">
    <source>
        <dbReference type="EMBL" id="TWX70101.1"/>
    </source>
</evidence>
<dbReference type="GO" id="GO:0006144">
    <property type="term" value="P:purine nucleobase metabolic process"/>
    <property type="evidence" value="ECO:0007669"/>
    <property type="project" value="UniProtKB-KW"/>
</dbReference>
<protein>
    <submittedName>
        <fullName evidence="6">Ureidoglycolate lyase</fullName>
    </submittedName>
</protein>
<dbReference type="InterPro" id="IPR007247">
    <property type="entry name" value="Ureidogly_lyase"/>
</dbReference>
<dbReference type="NCBIfam" id="NF009932">
    <property type="entry name" value="PRK13395.1"/>
    <property type="match status" value="1"/>
</dbReference>
<evidence type="ECO:0000256" key="4">
    <source>
        <dbReference type="ARBA" id="ARBA00047684"/>
    </source>
</evidence>
<organism evidence="6 8">
    <name type="scientific">Colwellia hornerae</name>
    <dbReference type="NCBI Taxonomy" id="89402"/>
    <lineage>
        <taxon>Bacteria</taxon>
        <taxon>Pseudomonadati</taxon>
        <taxon>Pseudomonadota</taxon>
        <taxon>Gammaproteobacteria</taxon>
        <taxon>Alteromonadales</taxon>
        <taxon>Colwelliaceae</taxon>
        <taxon>Colwellia</taxon>
    </lineage>
</organism>
<dbReference type="EMBL" id="VOLQ01000006">
    <property type="protein sequence ID" value="TWX70101.1"/>
    <property type="molecule type" value="Genomic_DNA"/>
</dbReference>
<gene>
    <name evidence="5" type="ORF">ESZ26_08225</name>
    <name evidence="6" type="ORF">ESZ27_04915</name>
</gene>
<dbReference type="AlphaFoldDB" id="A0A5C6QMY9"/>
<dbReference type="OrthoDB" id="9804602at2"/>
<accession>A0A5C6QMY9</accession>
<dbReference type="PANTHER" id="PTHR21221">
    <property type="entry name" value="UREIDOGLYCOLATE HYDROLASE"/>
    <property type="match status" value="1"/>
</dbReference>
<dbReference type="RefSeq" id="WP_146799261.1">
    <property type="nucleotide sequence ID" value="NZ_VOLP01000010.1"/>
</dbReference>
<dbReference type="Gene3D" id="2.60.120.480">
    <property type="entry name" value="Ureidoglycolate hydrolase"/>
    <property type="match status" value="1"/>
</dbReference>
<dbReference type="PIRSF" id="PIRSF017306">
    <property type="entry name" value="Ureidogly_hydro"/>
    <property type="match status" value="1"/>
</dbReference>
<dbReference type="InterPro" id="IPR047233">
    <property type="entry name" value="UAH_cupin"/>
</dbReference>
<evidence type="ECO:0000313" key="7">
    <source>
        <dbReference type="Proteomes" id="UP000321525"/>
    </source>
</evidence>
<dbReference type="GO" id="GO:0004848">
    <property type="term" value="F:ureidoglycolate hydrolase activity"/>
    <property type="evidence" value="ECO:0007669"/>
    <property type="project" value="InterPro"/>
</dbReference>
<evidence type="ECO:0000256" key="1">
    <source>
        <dbReference type="ARBA" id="ARBA00011738"/>
    </source>
</evidence>
<comment type="caution">
    <text evidence="6">The sequence shown here is derived from an EMBL/GenBank/DDBJ whole genome shotgun (WGS) entry which is preliminary data.</text>
</comment>
<keyword evidence="3 6" id="KW-0456">Lyase</keyword>
<dbReference type="InterPro" id="IPR024060">
    <property type="entry name" value="Ureidoglycolate_lyase_dom_sf"/>
</dbReference>
<evidence type="ECO:0000313" key="8">
    <source>
        <dbReference type="Proteomes" id="UP000321917"/>
    </source>
</evidence>
<dbReference type="Proteomes" id="UP000321917">
    <property type="component" value="Unassembled WGS sequence"/>
</dbReference>
<evidence type="ECO:0000256" key="3">
    <source>
        <dbReference type="ARBA" id="ARBA00023239"/>
    </source>
</evidence>
<dbReference type="GO" id="GO:0050385">
    <property type="term" value="F:ureidoglycolate lyase activity"/>
    <property type="evidence" value="ECO:0007669"/>
    <property type="project" value="UniProtKB-EC"/>
</dbReference>
<keyword evidence="2" id="KW-0659">Purine metabolism</keyword>
<comment type="catalytic activity">
    <reaction evidence="4">
        <text>(S)-ureidoglycolate = urea + glyoxylate</text>
        <dbReference type="Rhea" id="RHEA:11304"/>
        <dbReference type="ChEBI" id="CHEBI:16199"/>
        <dbReference type="ChEBI" id="CHEBI:36655"/>
        <dbReference type="ChEBI" id="CHEBI:57296"/>
        <dbReference type="EC" id="4.3.2.3"/>
    </reaction>
</comment>
<dbReference type="CDD" id="cd20298">
    <property type="entry name" value="cupin_UAH"/>
    <property type="match status" value="1"/>
</dbReference>
<name>A0A5C6QMY9_9GAMM</name>
<sequence>MILHAKPLSQKAFQAFGDVIEVNDEAEKISINYGLTQRYHALATLDISEEAGQGIISVFRSSPKESCQINAGKGQLTLDCMERHPLSSQAFYPLSANAYLVVVAPAGEFDVTQLAVFLASANQGVNYHKGTWHHYSLALGQTADFLVVDRQGAGKNCDEITLDNKITIHFNLDKRSD</sequence>
<dbReference type="Proteomes" id="UP000321525">
    <property type="component" value="Unassembled WGS sequence"/>
</dbReference>
<dbReference type="Pfam" id="PF04115">
    <property type="entry name" value="Ureidogly_lyase"/>
    <property type="match status" value="1"/>
</dbReference>
<keyword evidence="7" id="KW-1185">Reference proteome</keyword>
<dbReference type="SUPFAM" id="SSF51182">
    <property type="entry name" value="RmlC-like cupins"/>
    <property type="match status" value="1"/>
</dbReference>
<dbReference type="InterPro" id="IPR011051">
    <property type="entry name" value="RmlC_Cupin_sf"/>
</dbReference>
<comment type="subunit">
    <text evidence="1">Homodimer.</text>
</comment>
<dbReference type="GO" id="GO:0000256">
    <property type="term" value="P:allantoin catabolic process"/>
    <property type="evidence" value="ECO:0007669"/>
    <property type="project" value="InterPro"/>
</dbReference>
<evidence type="ECO:0000313" key="5">
    <source>
        <dbReference type="EMBL" id="TWX60345.1"/>
    </source>
</evidence>
<dbReference type="EMBL" id="VOLR01000009">
    <property type="protein sequence ID" value="TWX60345.1"/>
    <property type="molecule type" value="Genomic_DNA"/>
</dbReference>
<dbReference type="PANTHER" id="PTHR21221:SF1">
    <property type="entry name" value="UREIDOGLYCOLATE LYASE"/>
    <property type="match status" value="1"/>
</dbReference>
<proteinExistence type="predicted"/>